<evidence type="ECO:0000256" key="4">
    <source>
        <dbReference type="SAM" id="MobiDB-lite"/>
    </source>
</evidence>
<feature type="region of interest" description="Disordered" evidence="4">
    <location>
        <begin position="339"/>
        <end position="360"/>
    </location>
</feature>
<evidence type="ECO:0000313" key="7">
    <source>
        <dbReference type="Proteomes" id="UP000236047"/>
    </source>
</evidence>
<keyword evidence="7" id="KW-1185">Reference proteome</keyword>
<reference evidence="7" key="1">
    <citation type="submission" date="2015-09" db="EMBL/GenBank/DDBJ databases">
        <authorList>
            <person name="Graham D.E."/>
            <person name="Mahan K.M."/>
            <person name="Klingeman D.M."/>
            <person name="Fida T."/>
            <person name="Giannone R.J."/>
            <person name="Hettich R.L."/>
            <person name="Parry R.J."/>
            <person name="Spain J.C."/>
        </authorList>
    </citation>
    <scope>NUCLEOTIDE SEQUENCE [LARGE SCALE GENOMIC DNA]</scope>
    <source>
        <strain evidence="7">JCM 4701</strain>
    </source>
</reference>
<accession>A0A2N8P7P7</accession>
<dbReference type="InterPro" id="IPR036388">
    <property type="entry name" value="WH-like_DNA-bd_sf"/>
</dbReference>
<sequence>MAGASMSQSLAIQPDDVRIIRALQVAPRASFASMAAALCLTEGTVNRRYRRLHADGVIRVTGVVNPGALGQSRWLVRLRCRPGSAAAIAGALAKRDDVNWVALGAAGSEVTCATQSRDQAQREELLGQRLPRTAAVLDINAFAMLRQFMGGRGHYWAALHGALSPEQEAMLGSDGPPFAESPVVTDDPVHLSAEDEKILDALAADGRASLADLARAADSTPGRVSRRLGALLQQRVVHIDVEIAPAALGYHARANLWLRVHPSEVKNVGRSLAQEPEIAFAAAISGPYNIHAVAHCRDLDELFEFTSERIGALPGLQSLEVSPVLRHVKQAGTLLSGDRLVVPPTRPSRTATPPACRPAS</sequence>
<dbReference type="GO" id="GO:0043200">
    <property type="term" value="P:response to amino acid"/>
    <property type="evidence" value="ECO:0007669"/>
    <property type="project" value="TreeGrafter"/>
</dbReference>
<protein>
    <submittedName>
        <fullName evidence="6">Transcriptional regulator</fullName>
    </submittedName>
</protein>
<name>A0A2N8P7P7_STRNR</name>
<dbReference type="Proteomes" id="UP000236047">
    <property type="component" value="Unassembled WGS sequence"/>
</dbReference>
<dbReference type="Pfam" id="PF13404">
    <property type="entry name" value="HTH_AsnC-type"/>
    <property type="match status" value="2"/>
</dbReference>
<evidence type="ECO:0000256" key="2">
    <source>
        <dbReference type="ARBA" id="ARBA00023125"/>
    </source>
</evidence>
<evidence type="ECO:0000256" key="1">
    <source>
        <dbReference type="ARBA" id="ARBA00023015"/>
    </source>
</evidence>
<dbReference type="GO" id="GO:0043565">
    <property type="term" value="F:sequence-specific DNA binding"/>
    <property type="evidence" value="ECO:0007669"/>
    <property type="project" value="InterPro"/>
</dbReference>
<evidence type="ECO:0000259" key="5">
    <source>
        <dbReference type="PROSITE" id="PS50956"/>
    </source>
</evidence>
<dbReference type="AlphaFoldDB" id="A0A2N8P7P7"/>
<dbReference type="Gene3D" id="1.10.10.10">
    <property type="entry name" value="Winged helix-like DNA-binding domain superfamily/Winged helix DNA-binding domain"/>
    <property type="match status" value="2"/>
</dbReference>
<dbReference type="InterPro" id="IPR019887">
    <property type="entry name" value="Tscrpt_reg_AsnC/Lrp_C"/>
</dbReference>
<dbReference type="InterPro" id="IPR011008">
    <property type="entry name" value="Dimeric_a/b-barrel"/>
</dbReference>
<keyword evidence="2" id="KW-0238">DNA-binding</keyword>
<proteinExistence type="predicted"/>
<evidence type="ECO:0000313" key="6">
    <source>
        <dbReference type="EMBL" id="PNE37043.1"/>
    </source>
</evidence>
<keyword evidence="3" id="KW-0804">Transcription</keyword>
<comment type="caution">
    <text evidence="6">The sequence shown here is derived from an EMBL/GenBank/DDBJ whole genome shotgun (WGS) entry which is preliminary data.</text>
</comment>
<evidence type="ECO:0000256" key="3">
    <source>
        <dbReference type="ARBA" id="ARBA00023163"/>
    </source>
</evidence>
<dbReference type="Pfam" id="PF01037">
    <property type="entry name" value="AsnC_trans_reg"/>
    <property type="match status" value="1"/>
</dbReference>
<dbReference type="SUPFAM" id="SSF54909">
    <property type="entry name" value="Dimeric alpha+beta barrel"/>
    <property type="match status" value="1"/>
</dbReference>
<feature type="domain" description="HTH asnC-type" evidence="5">
    <location>
        <begin position="16"/>
        <end position="72"/>
    </location>
</feature>
<feature type="compositionally biased region" description="Low complexity" evidence="4">
    <location>
        <begin position="347"/>
        <end position="360"/>
    </location>
</feature>
<dbReference type="InterPro" id="IPR019888">
    <property type="entry name" value="Tscrpt_reg_AsnC-like"/>
</dbReference>
<keyword evidence="1" id="KW-0805">Transcription regulation</keyword>
<dbReference type="Gene3D" id="3.30.70.920">
    <property type="match status" value="1"/>
</dbReference>
<dbReference type="EMBL" id="LJSN01000003">
    <property type="protein sequence ID" value="PNE37043.1"/>
    <property type="molecule type" value="Genomic_DNA"/>
</dbReference>
<gene>
    <name evidence="6" type="ORF">AOB60_21750</name>
</gene>
<dbReference type="PANTHER" id="PTHR30154">
    <property type="entry name" value="LEUCINE-RESPONSIVE REGULATORY PROTEIN"/>
    <property type="match status" value="1"/>
</dbReference>
<feature type="domain" description="HTH asnC-type" evidence="5">
    <location>
        <begin position="191"/>
        <end position="251"/>
    </location>
</feature>
<dbReference type="RefSeq" id="WP_102924772.1">
    <property type="nucleotide sequence ID" value="NZ_LJSN01000003.1"/>
</dbReference>
<dbReference type="InterPro" id="IPR000485">
    <property type="entry name" value="AsnC-type_HTH_dom"/>
</dbReference>
<dbReference type="GO" id="GO:0005829">
    <property type="term" value="C:cytosol"/>
    <property type="evidence" value="ECO:0007669"/>
    <property type="project" value="TreeGrafter"/>
</dbReference>
<dbReference type="PANTHER" id="PTHR30154:SF34">
    <property type="entry name" value="TRANSCRIPTIONAL REGULATOR AZLB"/>
    <property type="match status" value="1"/>
</dbReference>
<dbReference type="SMART" id="SM00344">
    <property type="entry name" value="HTH_ASNC"/>
    <property type="match status" value="1"/>
</dbReference>
<dbReference type="SUPFAM" id="SSF46785">
    <property type="entry name" value="Winged helix' DNA-binding domain"/>
    <property type="match status" value="2"/>
</dbReference>
<organism evidence="6 7">
    <name type="scientific">Streptomyces noursei</name>
    <name type="common">Streptomyces albulus</name>
    <dbReference type="NCBI Taxonomy" id="1971"/>
    <lineage>
        <taxon>Bacteria</taxon>
        <taxon>Bacillati</taxon>
        <taxon>Actinomycetota</taxon>
        <taxon>Actinomycetes</taxon>
        <taxon>Kitasatosporales</taxon>
        <taxon>Streptomycetaceae</taxon>
        <taxon>Streptomyces</taxon>
    </lineage>
</organism>
<dbReference type="InterPro" id="IPR036390">
    <property type="entry name" value="WH_DNA-bd_sf"/>
</dbReference>
<dbReference type="PROSITE" id="PS50956">
    <property type="entry name" value="HTH_ASNC_2"/>
    <property type="match status" value="2"/>
</dbReference>